<accession>A0AAJ0A4S2</accession>
<keyword evidence="2" id="KW-1185">Reference proteome</keyword>
<sequence length="64" mass="7062">MRPLPRPFYSTLPYHSPIPSHFDSAAFLPSKHCIRAPSSASTDNLSAVALMPIHPPPRLCCFDT</sequence>
<dbReference type="EMBL" id="JAHMHQ010000001">
    <property type="protein sequence ID" value="KAK1656084.1"/>
    <property type="molecule type" value="Genomic_DNA"/>
</dbReference>
<dbReference type="GeneID" id="85474202"/>
<organism evidence="1 2">
    <name type="scientific">Colletotrichum phormii</name>
    <dbReference type="NCBI Taxonomy" id="359342"/>
    <lineage>
        <taxon>Eukaryota</taxon>
        <taxon>Fungi</taxon>
        <taxon>Dikarya</taxon>
        <taxon>Ascomycota</taxon>
        <taxon>Pezizomycotina</taxon>
        <taxon>Sordariomycetes</taxon>
        <taxon>Hypocreomycetidae</taxon>
        <taxon>Glomerellales</taxon>
        <taxon>Glomerellaceae</taxon>
        <taxon>Colletotrichum</taxon>
        <taxon>Colletotrichum acutatum species complex</taxon>
    </lineage>
</organism>
<comment type="caution">
    <text evidence="1">The sequence shown here is derived from an EMBL/GenBank/DDBJ whole genome shotgun (WGS) entry which is preliminary data.</text>
</comment>
<gene>
    <name evidence="1" type="ORF">BDP81DRAFT_414136</name>
</gene>
<dbReference type="AlphaFoldDB" id="A0AAJ0A4S2"/>
<reference evidence="1" key="1">
    <citation type="submission" date="2021-06" db="EMBL/GenBank/DDBJ databases">
        <title>Comparative genomics, transcriptomics and evolutionary studies reveal genomic signatures of adaptation to plant cell wall in hemibiotrophic fungi.</title>
        <authorList>
            <consortium name="DOE Joint Genome Institute"/>
            <person name="Baroncelli R."/>
            <person name="Diaz J.F."/>
            <person name="Benocci T."/>
            <person name="Peng M."/>
            <person name="Battaglia E."/>
            <person name="Haridas S."/>
            <person name="Andreopoulos W."/>
            <person name="Labutti K."/>
            <person name="Pangilinan J."/>
            <person name="Floch G.L."/>
            <person name="Makela M.R."/>
            <person name="Henrissat B."/>
            <person name="Grigoriev I.V."/>
            <person name="Crouch J.A."/>
            <person name="De Vries R.P."/>
            <person name="Sukno S.A."/>
            <person name="Thon M.R."/>
        </authorList>
    </citation>
    <scope>NUCLEOTIDE SEQUENCE</scope>
    <source>
        <strain evidence="1">CBS 102054</strain>
    </source>
</reference>
<evidence type="ECO:0000313" key="1">
    <source>
        <dbReference type="EMBL" id="KAK1656084.1"/>
    </source>
</evidence>
<dbReference type="Proteomes" id="UP001243989">
    <property type="component" value="Unassembled WGS sequence"/>
</dbReference>
<protein>
    <submittedName>
        <fullName evidence="1">Uncharacterized protein</fullName>
    </submittedName>
</protein>
<proteinExistence type="predicted"/>
<evidence type="ECO:0000313" key="2">
    <source>
        <dbReference type="Proteomes" id="UP001243989"/>
    </source>
</evidence>
<name>A0AAJ0A4S2_9PEZI</name>
<dbReference type="RefSeq" id="XP_060452128.1">
    <property type="nucleotide sequence ID" value="XM_060589340.1"/>
</dbReference>